<proteinExistence type="predicted"/>
<organism evidence="3 4">
    <name type="scientific">Marvinbryantia formatexigens DSM 14469</name>
    <dbReference type="NCBI Taxonomy" id="478749"/>
    <lineage>
        <taxon>Bacteria</taxon>
        <taxon>Bacillati</taxon>
        <taxon>Bacillota</taxon>
        <taxon>Clostridia</taxon>
        <taxon>Lachnospirales</taxon>
        <taxon>Lachnospiraceae</taxon>
        <taxon>Marvinbryantia</taxon>
    </lineage>
</organism>
<reference evidence="3" key="1">
    <citation type="submission" date="2009-07" db="EMBL/GenBank/DDBJ databases">
        <authorList>
            <person name="Weinstock G."/>
            <person name="Sodergren E."/>
            <person name="Clifton S."/>
            <person name="Fulton L."/>
            <person name="Fulton B."/>
            <person name="Courtney L."/>
            <person name="Fronick C."/>
            <person name="Harrison M."/>
            <person name="Strong C."/>
            <person name="Farmer C."/>
            <person name="Delahaunty K."/>
            <person name="Markovic C."/>
            <person name="Hall O."/>
            <person name="Minx P."/>
            <person name="Tomlinson C."/>
            <person name="Mitreva M."/>
            <person name="Nelson J."/>
            <person name="Hou S."/>
            <person name="Wollam A."/>
            <person name="Pepin K.H."/>
            <person name="Johnson M."/>
            <person name="Bhonagiri V."/>
            <person name="Nash W.E."/>
            <person name="Warren W."/>
            <person name="Chinwalla A."/>
            <person name="Mardis E.R."/>
            <person name="Wilson R.K."/>
        </authorList>
    </citation>
    <scope>NUCLEOTIDE SEQUENCE [LARGE SCALE GENOMIC DNA]</scope>
    <source>
        <strain evidence="3">DSM 14469</strain>
    </source>
</reference>
<feature type="region of interest" description="Disordered" evidence="1">
    <location>
        <begin position="27"/>
        <end position="50"/>
    </location>
</feature>
<keyword evidence="4" id="KW-1185">Reference proteome</keyword>
<comment type="caution">
    <text evidence="3">The sequence shown here is derived from an EMBL/GenBank/DDBJ whole genome shotgun (WGS) entry which is preliminary data.</text>
</comment>
<accession>C6LHD4</accession>
<name>C6LHD4_9FIRM</name>
<feature type="transmembrane region" description="Helical" evidence="2">
    <location>
        <begin position="6"/>
        <end position="24"/>
    </location>
</feature>
<protein>
    <submittedName>
        <fullName evidence="3">Uncharacterized protein</fullName>
    </submittedName>
</protein>
<gene>
    <name evidence="3" type="ORF">BRYFOR_08045</name>
</gene>
<evidence type="ECO:0000256" key="2">
    <source>
        <dbReference type="SAM" id="Phobius"/>
    </source>
</evidence>
<keyword evidence="2" id="KW-0812">Transmembrane</keyword>
<keyword evidence="2" id="KW-0472">Membrane</keyword>
<evidence type="ECO:0000256" key="1">
    <source>
        <dbReference type="SAM" id="MobiDB-lite"/>
    </source>
</evidence>
<dbReference type="AlphaFoldDB" id="C6LHD4"/>
<dbReference type="EMBL" id="ACCL02000014">
    <property type="protein sequence ID" value="EET59921.1"/>
    <property type="molecule type" value="Genomic_DNA"/>
</dbReference>
<dbReference type="Proteomes" id="UP000005561">
    <property type="component" value="Unassembled WGS sequence"/>
</dbReference>
<feature type="compositionally biased region" description="Basic residues" evidence="1">
    <location>
        <begin position="31"/>
        <end position="50"/>
    </location>
</feature>
<sequence>MRHITAIFVWFCPSCFYMIFIQRCRREKEKPGHHKKKGFFPISHKQRRRK</sequence>
<evidence type="ECO:0000313" key="3">
    <source>
        <dbReference type="EMBL" id="EET59921.1"/>
    </source>
</evidence>
<keyword evidence="2" id="KW-1133">Transmembrane helix</keyword>
<evidence type="ECO:0000313" key="4">
    <source>
        <dbReference type="Proteomes" id="UP000005561"/>
    </source>
</evidence>